<protein>
    <submittedName>
        <fullName evidence="3">SDR family oxidoreductase</fullName>
    </submittedName>
</protein>
<organism evidence="3 4">
    <name type="scientific">Micavibrio aeruginosavorus</name>
    <dbReference type="NCBI Taxonomy" id="349221"/>
    <lineage>
        <taxon>Bacteria</taxon>
        <taxon>Pseudomonadati</taxon>
        <taxon>Bdellovibrionota</taxon>
        <taxon>Bdellovibrionia</taxon>
        <taxon>Bdellovibrionales</taxon>
        <taxon>Pseudobdellovibrionaceae</taxon>
        <taxon>Micavibrio</taxon>
    </lineage>
</organism>
<accession>A0A7T5UFH0</accession>
<keyword evidence="2" id="KW-0560">Oxidoreductase</keyword>
<proteinExistence type="inferred from homology"/>
<evidence type="ECO:0000313" key="3">
    <source>
        <dbReference type="EMBL" id="QQG35179.1"/>
    </source>
</evidence>
<dbReference type="NCBIfam" id="NF009466">
    <property type="entry name" value="PRK12826.1-2"/>
    <property type="match status" value="1"/>
</dbReference>
<dbReference type="GO" id="GO:0016616">
    <property type="term" value="F:oxidoreductase activity, acting on the CH-OH group of donors, NAD or NADP as acceptor"/>
    <property type="evidence" value="ECO:0007669"/>
    <property type="project" value="TreeGrafter"/>
</dbReference>
<dbReference type="SUPFAM" id="SSF51735">
    <property type="entry name" value="NAD(P)-binding Rossmann-fold domains"/>
    <property type="match status" value="1"/>
</dbReference>
<dbReference type="Pfam" id="PF13561">
    <property type="entry name" value="adh_short_C2"/>
    <property type="match status" value="1"/>
</dbReference>
<name>A0A7T5UFH0_9BACT</name>
<sequence length="263" mass="28566">MNDNHQTFGIKPGLRVFISAGCAGIGRAIADAFYEAGAKIYVCDASQDAVDSCKRERPQWGVSLCDVSNEKQVETMFKDVKKVLGGLDVLVNNAGIAGPTGTVDKVTPEEWRQTINVNLNGQYYCAHFGVPLLRESQDASMICISSVAGRLGYAFRTPYAATKWAIIGFMKSMAQELGPEGIRVNAILPGIVEGPRMTKVITSRAQALAVSYDEMEQQYLNKISLRRMVTMQDVANMALYLCSPIGINITGQPISVCGNVETL</sequence>
<dbReference type="PANTHER" id="PTHR42760">
    <property type="entry name" value="SHORT-CHAIN DEHYDROGENASES/REDUCTASES FAMILY MEMBER"/>
    <property type="match status" value="1"/>
</dbReference>
<dbReference type="Proteomes" id="UP000595362">
    <property type="component" value="Chromosome"/>
</dbReference>
<evidence type="ECO:0000256" key="1">
    <source>
        <dbReference type="ARBA" id="ARBA00006484"/>
    </source>
</evidence>
<dbReference type="EMBL" id="CP066681">
    <property type="protein sequence ID" value="QQG35179.1"/>
    <property type="molecule type" value="Genomic_DNA"/>
</dbReference>
<dbReference type="CDD" id="cd05233">
    <property type="entry name" value="SDR_c"/>
    <property type="match status" value="1"/>
</dbReference>
<dbReference type="AlphaFoldDB" id="A0A7T5UFH0"/>
<dbReference type="InterPro" id="IPR036291">
    <property type="entry name" value="NAD(P)-bd_dom_sf"/>
</dbReference>
<dbReference type="InterPro" id="IPR002347">
    <property type="entry name" value="SDR_fam"/>
</dbReference>
<dbReference type="FunFam" id="3.40.50.720:FF:000084">
    <property type="entry name" value="Short-chain dehydrogenase reductase"/>
    <property type="match status" value="1"/>
</dbReference>
<dbReference type="InterPro" id="IPR020904">
    <property type="entry name" value="Sc_DH/Rdtase_CS"/>
</dbReference>
<comment type="similarity">
    <text evidence="1">Belongs to the short-chain dehydrogenases/reductases (SDR) family.</text>
</comment>
<dbReference type="PRINTS" id="PR00080">
    <property type="entry name" value="SDRFAMILY"/>
</dbReference>
<evidence type="ECO:0000256" key="2">
    <source>
        <dbReference type="ARBA" id="ARBA00023002"/>
    </source>
</evidence>
<reference evidence="3 4" key="1">
    <citation type="submission" date="2020-07" db="EMBL/GenBank/DDBJ databases">
        <title>Huge and variable diversity of episymbiotic CPR bacteria and DPANN archaea in groundwater ecosystems.</title>
        <authorList>
            <person name="He C.Y."/>
            <person name="Keren R."/>
            <person name="Whittaker M."/>
            <person name="Farag I.F."/>
            <person name="Doudna J."/>
            <person name="Cate J.H.D."/>
            <person name="Banfield J.F."/>
        </authorList>
    </citation>
    <scope>NUCLEOTIDE SEQUENCE [LARGE SCALE GENOMIC DNA]</scope>
    <source>
        <strain evidence="3">NC_groundwater_70_Ag_B-0.1um_54_66</strain>
    </source>
</reference>
<dbReference type="PRINTS" id="PR00081">
    <property type="entry name" value="GDHRDH"/>
</dbReference>
<evidence type="ECO:0000313" key="4">
    <source>
        <dbReference type="Proteomes" id="UP000595362"/>
    </source>
</evidence>
<dbReference type="PROSITE" id="PS00061">
    <property type="entry name" value="ADH_SHORT"/>
    <property type="match status" value="1"/>
</dbReference>
<dbReference type="PANTHER" id="PTHR42760:SF37">
    <property type="entry name" value="CLAVALDEHYDE DEHYDROGENASE"/>
    <property type="match status" value="1"/>
</dbReference>
<gene>
    <name evidence="3" type="ORF">HYS17_06295</name>
</gene>
<dbReference type="Gene3D" id="3.40.50.720">
    <property type="entry name" value="NAD(P)-binding Rossmann-like Domain"/>
    <property type="match status" value="1"/>
</dbReference>